<dbReference type="EMBL" id="AGFM01000058">
    <property type="protein sequence ID" value="EHJ59316.1"/>
    <property type="molecule type" value="Genomic_DNA"/>
</dbReference>
<accession>G6EH27</accession>
<name>G6EH27_9SPHN</name>
<comment type="caution">
    <text evidence="1">The sequence shown here is derived from an EMBL/GenBank/DDBJ whole genome shotgun (WGS) entry which is preliminary data.</text>
</comment>
<gene>
    <name evidence="1" type="ORF">NSU_3648</name>
</gene>
<organism evidence="1 2">
    <name type="scientific">Novosphingobium pentaromativorans US6-1</name>
    <dbReference type="NCBI Taxonomy" id="1088721"/>
    <lineage>
        <taxon>Bacteria</taxon>
        <taxon>Pseudomonadati</taxon>
        <taxon>Pseudomonadota</taxon>
        <taxon>Alphaproteobacteria</taxon>
        <taxon>Sphingomonadales</taxon>
        <taxon>Sphingomonadaceae</taxon>
        <taxon>Novosphingobium</taxon>
    </lineage>
</organism>
<evidence type="ECO:0000313" key="1">
    <source>
        <dbReference type="EMBL" id="EHJ59316.1"/>
    </source>
</evidence>
<keyword evidence="2" id="KW-1185">Reference proteome</keyword>
<protein>
    <submittedName>
        <fullName evidence="1">Uncharacterized protein</fullName>
    </submittedName>
</protein>
<evidence type="ECO:0000313" key="2">
    <source>
        <dbReference type="Proteomes" id="UP000004030"/>
    </source>
</evidence>
<reference evidence="1 2" key="1">
    <citation type="journal article" date="2012" name="J. Bacteriol.">
        <title>Genome sequence of benzo(a)pyrene-degrading bacterium Novosphingobium pentaromativorans US6-1.</title>
        <authorList>
            <person name="Luo Y.R."/>
            <person name="Kang S.G."/>
            <person name="Kim S.J."/>
            <person name="Kim M.R."/>
            <person name="Li N."/>
            <person name="Lee J.H."/>
            <person name="Kwon K.K."/>
        </authorList>
    </citation>
    <scope>NUCLEOTIDE SEQUENCE [LARGE SCALE GENOMIC DNA]</scope>
    <source>
        <strain evidence="1 2">US6-1</strain>
    </source>
</reference>
<dbReference type="AlphaFoldDB" id="G6EH27"/>
<sequence length="40" mass="4810">MLYFHEFSKNEAYLDERDYHDENAANFGIMNKRKPLTGFP</sequence>
<proteinExistence type="predicted"/>
<dbReference type="Proteomes" id="UP000004030">
    <property type="component" value="Unassembled WGS sequence"/>
</dbReference>